<dbReference type="Pfam" id="PF02771">
    <property type="entry name" value="Acyl-CoA_dh_N"/>
    <property type="match status" value="1"/>
</dbReference>
<dbReference type="GO" id="GO:0003995">
    <property type="term" value="F:acyl-CoA dehydrogenase activity"/>
    <property type="evidence" value="ECO:0007669"/>
    <property type="project" value="TreeGrafter"/>
</dbReference>
<dbReference type="InterPro" id="IPR037069">
    <property type="entry name" value="AcylCoA_DH/ox_N_sf"/>
</dbReference>
<dbReference type="InterPro" id="IPR009075">
    <property type="entry name" value="AcylCo_DH/oxidase_C"/>
</dbReference>
<comment type="cofactor">
    <cofactor evidence="1">
        <name>FAD</name>
        <dbReference type="ChEBI" id="CHEBI:57692"/>
    </cofactor>
</comment>
<keyword evidence="3" id="KW-0285">Flavoprotein</keyword>
<dbReference type="SUPFAM" id="SSF47203">
    <property type="entry name" value="Acyl-CoA dehydrogenase C-terminal domain-like"/>
    <property type="match status" value="1"/>
</dbReference>
<keyword evidence="10" id="KW-1185">Reference proteome</keyword>
<organism evidence="9 10">
    <name type="scientific">Quisquiliibacterium transsilvanicum</name>
    <dbReference type="NCBI Taxonomy" id="1549638"/>
    <lineage>
        <taxon>Bacteria</taxon>
        <taxon>Pseudomonadati</taxon>
        <taxon>Pseudomonadota</taxon>
        <taxon>Betaproteobacteria</taxon>
        <taxon>Burkholderiales</taxon>
        <taxon>Burkholderiaceae</taxon>
        <taxon>Quisquiliibacterium</taxon>
    </lineage>
</organism>
<evidence type="ECO:0000256" key="5">
    <source>
        <dbReference type="ARBA" id="ARBA00023002"/>
    </source>
</evidence>
<protein>
    <submittedName>
        <fullName evidence="9">Alkylation response protein AidB-like acyl-CoA dehydrogenase</fullName>
    </submittedName>
</protein>
<dbReference type="InterPro" id="IPR046373">
    <property type="entry name" value="Acyl-CoA_Oxase/DH_mid-dom_sf"/>
</dbReference>
<dbReference type="Gene3D" id="1.20.140.10">
    <property type="entry name" value="Butyryl-CoA Dehydrogenase, subunit A, domain 3"/>
    <property type="match status" value="1"/>
</dbReference>
<evidence type="ECO:0000256" key="3">
    <source>
        <dbReference type="ARBA" id="ARBA00022630"/>
    </source>
</evidence>
<dbReference type="InterPro" id="IPR006091">
    <property type="entry name" value="Acyl-CoA_Oxase/DH_mid-dom"/>
</dbReference>
<comment type="caution">
    <text evidence="9">The sequence shown here is derived from an EMBL/GenBank/DDBJ whole genome shotgun (WGS) entry which is preliminary data.</text>
</comment>
<dbReference type="Gene3D" id="2.40.110.10">
    <property type="entry name" value="Butyryl-CoA Dehydrogenase, subunit A, domain 2"/>
    <property type="match status" value="1"/>
</dbReference>
<dbReference type="Proteomes" id="UP000532440">
    <property type="component" value="Unassembled WGS sequence"/>
</dbReference>
<proteinExistence type="inferred from homology"/>
<reference evidence="9 10" key="1">
    <citation type="submission" date="2020-08" db="EMBL/GenBank/DDBJ databases">
        <title>Genomic Encyclopedia of Type Strains, Phase IV (KMG-IV): sequencing the most valuable type-strain genomes for metagenomic binning, comparative biology and taxonomic classification.</title>
        <authorList>
            <person name="Goeker M."/>
        </authorList>
    </citation>
    <scope>NUCLEOTIDE SEQUENCE [LARGE SCALE GENOMIC DNA]</scope>
    <source>
        <strain evidence="9 10">DSM 29781</strain>
    </source>
</reference>
<dbReference type="CDD" id="cd00567">
    <property type="entry name" value="ACAD"/>
    <property type="match status" value="1"/>
</dbReference>
<dbReference type="AlphaFoldDB" id="A0A7W8HGK6"/>
<dbReference type="Pfam" id="PF02770">
    <property type="entry name" value="Acyl-CoA_dh_M"/>
    <property type="match status" value="1"/>
</dbReference>
<comment type="similarity">
    <text evidence="2">Belongs to the acyl-CoA dehydrogenase family.</text>
</comment>
<feature type="domain" description="Acyl-CoA oxidase/dehydrogenase middle" evidence="7">
    <location>
        <begin position="123"/>
        <end position="208"/>
    </location>
</feature>
<evidence type="ECO:0000256" key="2">
    <source>
        <dbReference type="ARBA" id="ARBA00009347"/>
    </source>
</evidence>
<dbReference type="InterPro" id="IPR009100">
    <property type="entry name" value="AcylCoA_DH/oxidase_NM_dom_sf"/>
</dbReference>
<dbReference type="GO" id="GO:0050660">
    <property type="term" value="F:flavin adenine dinucleotide binding"/>
    <property type="evidence" value="ECO:0007669"/>
    <property type="project" value="InterPro"/>
</dbReference>
<keyword evidence="5" id="KW-0560">Oxidoreductase</keyword>
<dbReference type="Pfam" id="PF00441">
    <property type="entry name" value="Acyl-CoA_dh_1"/>
    <property type="match status" value="1"/>
</dbReference>
<accession>A0A7W8HGK6</accession>
<dbReference type="PANTHER" id="PTHR43884:SF20">
    <property type="entry name" value="ACYL-COA DEHYDROGENASE FADE28"/>
    <property type="match status" value="1"/>
</dbReference>
<evidence type="ECO:0000259" key="6">
    <source>
        <dbReference type="Pfam" id="PF00441"/>
    </source>
</evidence>
<evidence type="ECO:0000313" key="10">
    <source>
        <dbReference type="Proteomes" id="UP000532440"/>
    </source>
</evidence>
<evidence type="ECO:0000256" key="1">
    <source>
        <dbReference type="ARBA" id="ARBA00001974"/>
    </source>
</evidence>
<sequence>MNFQLNDEQQQLTDSLKRLLDSQYDFESRKKIVASAEGYSPALWNTFAELGLLGLPLSEEAGGFGSPAAEMVGVMEALGEALVVEPFLASTCLAGRVLDRAGSEAQKQAVLAGAVEGKIRLALAHQERGSSFELAVATSAKRDGAGWVLDGEKVVVLGAPMADKLVVSARTSGKPGDTAGLSLFVVDAKAAGVSMKSYRTQDSMRAADVTLKGVKVGADALVGAEGGGFEPLDEALDFASAMLCAEAVGAMKFACETTLDYLKTRKQFGVTLGSFQALQHRLVDMNVATEQARSITFLACARLDTGDAAERRRTVAAARVKIADNARLVGQEAIQLHGGMGMTLEMKVSHAFKRLTMIGQSFGDADYYLARFAA</sequence>
<dbReference type="SUPFAM" id="SSF56645">
    <property type="entry name" value="Acyl-CoA dehydrogenase NM domain-like"/>
    <property type="match status" value="1"/>
</dbReference>
<evidence type="ECO:0000256" key="4">
    <source>
        <dbReference type="ARBA" id="ARBA00022827"/>
    </source>
</evidence>
<keyword evidence="4" id="KW-0274">FAD</keyword>
<dbReference type="EMBL" id="JACHGB010000003">
    <property type="protein sequence ID" value="MBB5271610.1"/>
    <property type="molecule type" value="Genomic_DNA"/>
</dbReference>
<evidence type="ECO:0000259" key="7">
    <source>
        <dbReference type="Pfam" id="PF02770"/>
    </source>
</evidence>
<dbReference type="InterPro" id="IPR013786">
    <property type="entry name" value="AcylCoA_DH/ox_N"/>
</dbReference>
<gene>
    <name evidence="9" type="ORF">HNQ70_001620</name>
</gene>
<feature type="domain" description="Acyl-CoA dehydrogenase/oxidase C-terminal" evidence="6">
    <location>
        <begin position="226"/>
        <end position="354"/>
    </location>
</feature>
<name>A0A7W8HGK6_9BURK</name>
<evidence type="ECO:0000259" key="8">
    <source>
        <dbReference type="Pfam" id="PF02771"/>
    </source>
</evidence>
<dbReference type="InterPro" id="IPR036250">
    <property type="entry name" value="AcylCo_DH-like_C"/>
</dbReference>
<feature type="domain" description="Acyl-CoA dehydrogenase/oxidase N-terminal" evidence="8">
    <location>
        <begin position="6"/>
        <end position="117"/>
    </location>
</feature>
<dbReference type="RefSeq" id="WP_183966131.1">
    <property type="nucleotide sequence ID" value="NZ_BAABEW010000001.1"/>
</dbReference>
<dbReference type="Gene3D" id="1.10.540.10">
    <property type="entry name" value="Acyl-CoA dehydrogenase/oxidase, N-terminal domain"/>
    <property type="match status" value="1"/>
</dbReference>
<evidence type="ECO:0000313" key="9">
    <source>
        <dbReference type="EMBL" id="MBB5271610.1"/>
    </source>
</evidence>
<dbReference type="PANTHER" id="PTHR43884">
    <property type="entry name" value="ACYL-COA DEHYDROGENASE"/>
    <property type="match status" value="1"/>
</dbReference>